<proteinExistence type="predicted"/>
<organism evidence="4 5">
    <name type="scientific">Fluctibacter halophilus</name>
    <dbReference type="NCBI Taxonomy" id="226011"/>
    <lineage>
        <taxon>Bacteria</taxon>
        <taxon>Pseudomonadati</taxon>
        <taxon>Pseudomonadota</taxon>
        <taxon>Gammaproteobacteria</taxon>
        <taxon>Alteromonadales</taxon>
        <taxon>Alteromonadaceae</taxon>
        <taxon>Fluctibacter</taxon>
    </lineage>
</organism>
<gene>
    <name evidence="4" type="ORF">LJ739_04305</name>
</gene>
<dbReference type="Gene3D" id="3.30.565.10">
    <property type="entry name" value="Histidine kinase-like ATPase, C-terminal domain"/>
    <property type="match status" value="1"/>
</dbReference>
<feature type="domain" description="Histidine kinase" evidence="3">
    <location>
        <begin position="18"/>
        <end position="232"/>
    </location>
</feature>
<keyword evidence="5" id="KW-1185">Reference proteome</keyword>
<keyword evidence="4" id="KW-0418">Kinase</keyword>
<dbReference type="Pfam" id="PF02518">
    <property type="entry name" value="HATPase_c"/>
    <property type="match status" value="1"/>
</dbReference>
<dbReference type="SMART" id="SM00387">
    <property type="entry name" value="HATPase_c"/>
    <property type="match status" value="1"/>
</dbReference>
<evidence type="ECO:0000313" key="5">
    <source>
        <dbReference type="Proteomes" id="UP001520878"/>
    </source>
</evidence>
<dbReference type="GO" id="GO:0016301">
    <property type="term" value="F:kinase activity"/>
    <property type="evidence" value="ECO:0007669"/>
    <property type="project" value="UniProtKB-KW"/>
</dbReference>
<evidence type="ECO:0000256" key="1">
    <source>
        <dbReference type="ARBA" id="ARBA00000085"/>
    </source>
</evidence>
<dbReference type="InterPro" id="IPR052023">
    <property type="entry name" value="Histidine_kinase_KdpD"/>
</dbReference>
<dbReference type="Gene3D" id="1.10.287.130">
    <property type="match status" value="1"/>
</dbReference>
<sequence>MDKHQTPGQIDFSSVLAAAVHDMKNSLCLLRQTIEQLARTVDPTNQKATAHLANAHYEAARLNTGLVQLLSLYRAEMENLPINVDEWFIEDVVEELISNNEVYIAHKNIAVTVDVEPHLSWFMDGDLVTLLLNDMLVNATRYASSEIRLHIYVDAGLLVIEIEDDGPGYPKNMLDATQIAMPEYDISKGRTGLGVFFARLIATAHSHGDKHGEIVLANGGSLGGSVFTLKLP</sequence>
<comment type="caution">
    <text evidence="4">The sequence shown here is derived from an EMBL/GenBank/DDBJ whole genome shotgun (WGS) entry which is preliminary data.</text>
</comment>
<accession>A0ABS8G4J5</accession>
<dbReference type="EMBL" id="JAJEWP010000001">
    <property type="protein sequence ID" value="MCC2615460.1"/>
    <property type="molecule type" value="Genomic_DNA"/>
</dbReference>
<protein>
    <recommendedName>
        <fullName evidence="2">histidine kinase</fullName>
        <ecNumber evidence="2">2.7.13.3</ecNumber>
    </recommendedName>
</protein>
<name>A0ABS8G4J5_9ALTE</name>
<dbReference type="PRINTS" id="PR00344">
    <property type="entry name" value="BCTRLSENSOR"/>
</dbReference>
<dbReference type="SUPFAM" id="SSF55874">
    <property type="entry name" value="ATPase domain of HSP90 chaperone/DNA topoisomerase II/histidine kinase"/>
    <property type="match status" value="1"/>
</dbReference>
<dbReference type="Proteomes" id="UP001520878">
    <property type="component" value="Unassembled WGS sequence"/>
</dbReference>
<dbReference type="PROSITE" id="PS50109">
    <property type="entry name" value="HIS_KIN"/>
    <property type="match status" value="1"/>
</dbReference>
<dbReference type="PANTHER" id="PTHR45569">
    <property type="entry name" value="SENSOR PROTEIN KDPD"/>
    <property type="match status" value="1"/>
</dbReference>
<evidence type="ECO:0000256" key="2">
    <source>
        <dbReference type="ARBA" id="ARBA00012438"/>
    </source>
</evidence>
<dbReference type="InterPro" id="IPR005467">
    <property type="entry name" value="His_kinase_dom"/>
</dbReference>
<evidence type="ECO:0000313" key="4">
    <source>
        <dbReference type="EMBL" id="MCC2615460.1"/>
    </source>
</evidence>
<reference evidence="4 5" key="1">
    <citation type="submission" date="2021-10" db="EMBL/GenBank/DDBJ databases">
        <title>Draft genome of Aestuariibacter halophilus JC2043.</title>
        <authorList>
            <person name="Emsley S.A."/>
            <person name="Pfannmuller K.M."/>
            <person name="Ushijima B."/>
            <person name="Saw J.H."/>
            <person name="Videau P."/>
        </authorList>
    </citation>
    <scope>NUCLEOTIDE SEQUENCE [LARGE SCALE GENOMIC DNA]</scope>
    <source>
        <strain evidence="4 5">JC2043</strain>
    </source>
</reference>
<keyword evidence="4" id="KW-0808">Transferase</keyword>
<dbReference type="EC" id="2.7.13.3" evidence="2"/>
<comment type="catalytic activity">
    <reaction evidence="1">
        <text>ATP + protein L-histidine = ADP + protein N-phospho-L-histidine.</text>
        <dbReference type="EC" id="2.7.13.3"/>
    </reaction>
</comment>
<dbReference type="InterPro" id="IPR004358">
    <property type="entry name" value="Sig_transdc_His_kin-like_C"/>
</dbReference>
<evidence type="ECO:0000259" key="3">
    <source>
        <dbReference type="PROSITE" id="PS50109"/>
    </source>
</evidence>
<dbReference type="InterPro" id="IPR036890">
    <property type="entry name" value="HATPase_C_sf"/>
</dbReference>
<dbReference type="PANTHER" id="PTHR45569:SF1">
    <property type="entry name" value="SENSOR PROTEIN KDPD"/>
    <property type="match status" value="1"/>
</dbReference>
<dbReference type="InterPro" id="IPR003594">
    <property type="entry name" value="HATPase_dom"/>
</dbReference>
<dbReference type="RefSeq" id="WP_229157360.1">
    <property type="nucleotide sequence ID" value="NZ_JAJEWP010000001.1"/>
</dbReference>